<dbReference type="Pfam" id="PF13936">
    <property type="entry name" value="HTH_38"/>
    <property type="match status" value="1"/>
</dbReference>
<dbReference type="InterPro" id="IPR051917">
    <property type="entry name" value="Transposase-Integrase"/>
</dbReference>
<dbReference type="EMBL" id="RAXU01000010">
    <property type="protein sequence ID" value="RKG33425.1"/>
    <property type="molecule type" value="Genomic_DNA"/>
</dbReference>
<organism evidence="2 3">
    <name type="scientific">Acinetobacter guerrae</name>
    <dbReference type="NCBI Taxonomy" id="1843371"/>
    <lineage>
        <taxon>Bacteria</taxon>
        <taxon>Pseudomonadati</taxon>
        <taxon>Pseudomonadota</taxon>
        <taxon>Gammaproteobacteria</taxon>
        <taxon>Moraxellales</taxon>
        <taxon>Moraxellaceae</taxon>
        <taxon>Acinetobacter</taxon>
    </lineage>
</organism>
<dbReference type="InterPro" id="IPR025246">
    <property type="entry name" value="IS30-like_HTH"/>
</dbReference>
<accession>A0A3A8EFR8</accession>
<dbReference type="RefSeq" id="WP_120370289.1">
    <property type="nucleotide sequence ID" value="NZ_LXGN01000058.1"/>
</dbReference>
<feature type="domain" description="Transposase IS30-like HTH" evidence="1">
    <location>
        <begin position="3"/>
        <end position="45"/>
    </location>
</feature>
<gene>
    <name evidence="2" type="ORF">D7V21_09660</name>
</gene>
<evidence type="ECO:0000313" key="3">
    <source>
        <dbReference type="Proteomes" id="UP000269001"/>
    </source>
</evidence>
<dbReference type="AlphaFoldDB" id="A0A3A8EFR8"/>
<dbReference type="InterPro" id="IPR038116">
    <property type="entry name" value="TrpR-like_sf"/>
</dbReference>
<dbReference type="GO" id="GO:0004803">
    <property type="term" value="F:transposase activity"/>
    <property type="evidence" value="ECO:0007669"/>
    <property type="project" value="TreeGrafter"/>
</dbReference>
<dbReference type="PANTHER" id="PTHR10948">
    <property type="entry name" value="TRANSPOSASE"/>
    <property type="match status" value="1"/>
</dbReference>
<dbReference type="Proteomes" id="UP000269001">
    <property type="component" value="Unassembled WGS sequence"/>
</dbReference>
<proteinExistence type="predicted"/>
<evidence type="ECO:0000259" key="1">
    <source>
        <dbReference type="Pfam" id="PF13936"/>
    </source>
</evidence>
<reference evidence="2 3" key="1">
    <citation type="submission" date="2018-09" db="EMBL/GenBank/DDBJ databases">
        <title>The draft genome of Acinetobacter spp. strains.</title>
        <authorList>
            <person name="Qin J."/>
            <person name="Feng Y."/>
            <person name="Zong Z."/>
        </authorList>
    </citation>
    <scope>NUCLEOTIDE SEQUENCE [LARGE SCALE GENOMIC DNA]</scope>
    <source>
        <strain evidence="2 3">WCHAc060096</strain>
    </source>
</reference>
<dbReference type="Gene3D" id="1.10.1270.10">
    <property type="entry name" value="TrpR-like"/>
    <property type="match status" value="1"/>
</dbReference>
<sequence>MNYIHLNLEERYQIYTLLREGFYKRHIAWRLNRSPSTISREIHRNRAKNGYFVKHANKIA</sequence>
<dbReference type="PANTHER" id="PTHR10948:SF23">
    <property type="entry name" value="TRANSPOSASE INSI FOR INSERTION SEQUENCE ELEMENT IS30A-RELATED"/>
    <property type="match status" value="1"/>
</dbReference>
<comment type="caution">
    <text evidence="2">The sequence shown here is derived from an EMBL/GenBank/DDBJ whole genome shotgun (WGS) entry which is preliminary data.</text>
</comment>
<dbReference type="GO" id="GO:0005829">
    <property type="term" value="C:cytosol"/>
    <property type="evidence" value="ECO:0007669"/>
    <property type="project" value="TreeGrafter"/>
</dbReference>
<keyword evidence="3" id="KW-1185">Reference proteome</keyword>
<name>A0A3A8EFR8_9GAMM</name>
<dbReference type="GO" id="GO:0032196">
    <property type="term" value="P:transposition"/>
    <property type="evidence" value="ECO:0007669"/>
    <property type="project" value="TreeGrafter"/>
</dbReference>
<evidence type="ECO:0000313" key="2">
    <source>
        <dbReference type="EMBL" id="RKG33425.1"/>
    </source>
</evidence>
<protein>
    <submittedName>
        <fullName evidence="2">Helix-turn-helix domain-containing protein</fullName>
    </submittedName>
</protein>